<proteinExistence type="predicted"/>
<reference evidence="1 2" key="2">
    <citation type="journal article" date="2022" name="Mol. Ecol. Resour.">
        <title>The genomes of chicory, endive, great burdock and yacon provide insights into Asteraceae paleo-polyploidization history and plant inulin production.</title>
        <authorList>
            <person name="Fan W."/>
            <person name="Wang S."/>
            <person name="Wang H."/>
            <person name="Wang A."/>
            <person name="Jiang F."/>
            <person name="Liu H."/>
            <person name="Zhao H."/>
            <person name="Xu D."/>
            <person name="Zhang Y."/>
        </authorList>
    </citation>
    <scope>NUCLEOTIDE SEQUENCE [LARGE SCALE GENOMIC DNA]</scope>
    <source>
        <strain evidence="2">cv. Yunnan</strain>
        <tissue evidence="1">Leaves</tissue>
    </source>
</reference>
<accession>A0ACB8ZHZ3</accession>
<organism evidence="1 2">
    <name type="scientific">Smallanthus sonchifolius</name>
    <dbReference type="NCBI Taxonomy" id="185202"/>
    <lineage>
        <taxon>Eukaryota</taxon>
        <taxon>Viridiplantae</taxon>
        <taxon>Streptophyta</taxon>
        <taxon>Embryophyta</taxon>
        <taxon>Tracheophyta</taxon>
        <taxon>Spermatophyta</taxon>
        <taxon>Magnoliopsida</taxon>
        <taxon>eudicotyledons</taxon>
        <taxon>Gunneridae</taxon>
        <taxon>Pentapetalae</taxon>
        <taxon>asterids</taxon>
        <taxon>campanulids</taxon>
        <taxon>Asterales</taxon>
        <taxon>Asteraceae</taxon>
        <taxon>Asteroideae</taxon>
        <taxon>Heliantheae alliance</taxon>
        <taxon>Millerieae</taxon>
        <taxon>Smallanthus</taxon>
    </lineage>
</organism>
<comment type="caution">
    <text evidence="1">The sequence shown here is derived from an EMBL/GenBank/DDBJ whole genome shotgun (WGS) entry which is preliminary data.</text>
</comment>
<reference evidence="2" key="1">
    <citation type="journal article" date="2022" name="Mol. Ecol. Resour.">
        <title>The genomes of chicory, endive, great burdock and yacon provide insights into Asteraceae palaeo-polyploidization history and plant inulin production.</title>
        <authorList>
            <person name="Fan W."/>
            <person name="Wang S."/>
            <person name="Wang H."/>
            <person name="Wang A."/>
            <person name="Jiang F."/>
            <person name="Liu H."/>
            <person name="Zhao H."/>
            <person name="Xu D."/>
            <person name="Zhang Y."/>
        </authorList>
    </citation>
    <scope>NUCLEOTIDE SEQUENCE [LARGE SCALE GENOMIC DNA]</scope>
    <source>
        <strain evidence="2">cv. Yunnan</strain>
    </source>
</reference>
<name>A0ACB8ZHZ3_9ASTR</name>
<sequence length="74" mass="8760">MSVGVNCLCLDEREIKFKYIEYSLLVLIKSALRKETLERIYTLYIDLELFHVKTRSGSAALSHSLILRRERERE</sequence>
<evidence type="ECO:0000313" key="1">
    <source>
        <dbReference type="EMBL" id="KAI3695740.1"/>
    </source>
</evidence>
<keyword evidence="2" id="KW-1185">Reference proteome</keyword>
<dbReference type="Proteomes" id="UP001056120">
    <property type="component" value="Linkage Group LG26"/>
</dbReference>
<protein>
    <submittedName>
        <fullName evidence="1">Uncharacterized protein</fullName>
    </submittedName>
</protein>
<evidence type="ECO:0000313" key="2">
    <source>
        <dbReference type="Proteomes" id="UP001056120"/>
    </source>
</evidence>
<gene>
    <name evidence="1" type="ORF">L1987_78740</name>
</gene>
<dbReference type="EMBL" id="CM042043">
    <property type="protein sequence ID" value="KAI3695740.1"/>
    <property type="molecule type" value="Genomic_DNA"/>
</dbReference>